<dbReference type="PANTHER" id="PTHR30244:SF30">
    <property type="entry name" value="BLR5990 PROTEIN"/>
    <property type="match status" value="1"/>
</dbReference>
<dbReference type="InterPro" id="IPR015421">
    <property type="entry name" value="PyrdxlP-dep_Trfase_major"/>
</dbReference>
<dbReference type="GO" id="GO:0030170">
    <property type="term" value="F:pyridoxal phosphate binding"/>
    <property type="evidence" value="ECO:0007669"/>
    <property type="project" value="TreeGrafter"/>
</dbReference>
<evidence type="ECO:0000313" key="4">
    <source>
        <dbReference type="EMBL" id="SIS46715.1"/>
    </source>
</evidence>
<feature type="modified residue" description="N6-(pyridoxal phosphate)lysine" evidence="2">
    <location>
        <position position="202"/>
    </location>
</feature>
<gene>
    <name evidence="4" type="ORF">SAMN05421779_10267</name>
</gene>
<evidence type="ECO:0000256" key="1">
    <source>
        <dbReference type="PIRSR" id="PIRSR000390-1"/>
    </source>
</evidence>
<feature type="active site" description="Proton acceptor" evidence="1">
    <location>
        <position position="202"/>
    </location>
</feature>
<dbReference type="InterPro" id="IPR015422">
    <property type="entry name" value="PyrdxlP-dep_Trfase_small"/>
</dbReference>
<accession>A0A1N7JBL3</accession>
<dbReference type="PANTHER" id="PTHR30244">
    <property type="entry name" value="TRANSAMINASE"/>
    <property type="match status" value="1"/>
</dbReference>
<dbReference type="InterPro" id="IPR015424">
    <property type="entry name" value="PyrdxlP-dep_Trfase"/>
</dbReference>
<keyword evidence="2 3" id="KW-0663">Pyridoxal phosphate</keyword>
<dbReference type="OrthoDB" id="7260855at2"/>
<dbReference type="PIRSF" id="PIRSF000390">
    <property type="entry name" value="PLP_StrS"/>
    <property type="match status" value="1"/>
</dbReference>
<sequence length="390" mass="42399">MTSALAVPAVFDPALSLDAVGPIPVNEPLLDGNERAYLLDCIDTGWISSEGPFVERFEAAMAAKVNRRYGVGVANGSAALDIAVAALRLGPGDEVILPSFTIISCAAAIVRAGATPVVVDCDPLTLNSTADHYAAAITPRTKALMVVHIYGLPVDMDPILALAERHGLAVIEDAAEMHGQTYKGRPCGSFGHLSTFSFYPNKLVTSGEGGMVMTDDPELAERCRSLRNLCFNNRQRFIHDEIGWNYRLTNMQAALGLAQVEKLEQTVARKREIGRVYTDLLADLPGVQIPLTGTNYAEGLYWVFSLILDDSMEMDAKAAMAVLADHKIGTRPFFWPMNEQPVFRKMGLFEGVSCPVAERIARRGFYVPSGVGVTEIQMRRVAAVVRQVLK</sequence>
<dbReference type="Gene3D" id="3.90.1150.10">
    <property type="entry name" value="Aspartate Aminotransferase, domain 1"/>
    <property type="match status" value="1"/>
</dbReference>
<evidence type="ECO:0000256" key="2">
    <source>
        <dbReference type="PIRSR" id="PIRSR000390-2"/>
    </source>
</evidence>
<proteinExistence type="inferred from homology"/>
<dbReference type="Gene3D" id="3.40.640.10">
    <property type="entry name" value="Type I PLP-dependent aspartate aminotransferase-like (Major domain)"/>
    <property type="match status" value="1"/>
</dbReference>
<protein>
    <submittedName>
        <fullName evidence="4">Perosamine synthetase</fullName>
    </submittedName>
</protein>
<comment type="similarity">
    <text evidence="3">Belongs to the DegT/DnrJ/EryC1 family.</text>
</comment>
<dbReference type="EMBL" id="FTOA01000002">
    <property type="protein sequence ID" value="SIS46715.1"/>
    <property type="molecule type" value="Genomic_DNA"/>
</dbReference>
<keyword evidence="5" id="KW-1185">Reference proteome</keyword>
<evidence type="ECO:0000256" key="3">
    <source>
        <dbReference type="RuleBase" id="RU004508"/>
    </source>
</evidence>
<dbReference type="Pfam" id="PF01041">
    <property type="entry name" value="DegT_DnrJ_EryC1"/>
    <property type="match status" value="1"/>
</dbReference>
<dbReference type="CDD" id="cd00616">
    <property type="entry name" value="AHBA_syn"/>
    <property type="match status" value="1"/>
</dbReference>
<dbReference type="Proteomes" id="UP000185678">
    <property type="component" value="Unassembled WGS sequence"/>
</dbReference>
<dbReference type="RefSeq" id="WP_084194578.1">
    <property type="nucleotide sequence ID" value="NZ_FTOA01000002.1"/>
</dbReference>
<dbReference type="GO" id="GO:0000271">
    <property type="term" value="P:polysaccharide biosynthetic process"/>
    <property type="evidence" value="ECO:0007669"/>
    <property type="project" value="TreeGrafter"/>
</dbReference>
<dbReference type="STRING" id="80876.SAMN05421779_10267"/>
<reference evidence="4 5" key="1">
    <citation type="submission" date="2017-01" db="EMBL/GenBank/DDBJ databases">
        <authorList>
            <person name="Mah S.A."/>
            <person name="Swanson W.J."/>
            <person name="Moy G.W."/>
            <person name="Vacquier V.D."/>
        </authorList>
    </citation>
    <scope>NUCLEOTIDE SEQUENCE [LARGE SCALE GENOMIC DNA]</scope>
    <source>
        <strain evidence="4 5">DSM 11589</strain>
    </source>
</reference>
<dbReference type="AlphaFoldDB" id="A0A1N7JBL3"/>
<dbReference type="GO" id="GO:0008483">
    <property type="term" value="F:transaminase activity"/>
    <property type="evidence" value="ECO:0007669"/>
    <property type="project" value="TreeGrafter"/>
</dbReference>
<dbReference type="InterPro" id="IPR000653">
    <property type="entry name" value="DegT/StrS_aminotransferase"/>
</dbReference>
<dbReference type="SUPFAM" id="SSF53383">
    <property type="entry name" value="PLP-dependent transferases"/>
    <property type="match status" value="1"/>
</dbReference>
<organism evidence="4 5">
    <name type="scientific">Insolitispirillum peregrinum</name>
    <dbReference type="NCBI Taxonomy" id="80876"/>
    <lineage>
        <taxon>Bacteria</taxon>
        <taxon>Pseudomonadati</taxon>
        <taxon>Pseudomonadota</taxon>
        <taxon>Alphaproteobacteria</taxon>
        <taxon>Rhodospirillales</taxon>
        <taxon>Novispirillaceae</taxon>
        <taxon>Insolitispirillum</taxon>
    </lineage>
</organism>
<name>A0A1N7JBL3_9PROT</name>
<evidence type="ECO:0000313" key="5">
    <source>
        <dbReference type="Proteomes" id="UP000185678"/>
    </source>
</evidence>